<dbReference type="Proteomes" id="UP001628156">
    <property type="component" value="Unassembled WGS sequence"/>
</dbReference>
<dbReference type="PANTHER" id="PTHR48100:SF15">
    <property type="entry name" value="SEDOHEPTULOSE 1,7-BISPHOSPHATASE"/>
    <property type="match status" value="1"/>
</dbReference>
<evidence type="ECO:0000313" key="1">
    <source>
        <dbReference type="EMBL" id="GAB1228070.1"/>
    </source>
</evidence>
<gene>
    <name evidence="1" type="ORF">ENUP19_0371G0004</name>
</gene>
<dbReference type="PIRSF" id="PIRSF000709">
    <property type="entry name" value="6PFK_2-Ptase"/>
    <property type="match status" value="1"/>
</dbReference>
<proteinExistence type="predicted"/>
<evidence type="ECO:0008006" key="3">
    <source>
        <dbReference type="Google" id="ProtNLM"/>
    </source>
</evidence>
<sequence>MKTLFIVRHGQTPLNKQKLIHGRKYLPQCPLNEEGVQQAERFYSSHQDLPISAVFTSSLLRSQLSVQHFIEKYPHQILKGFDEVDFGKYEGLTIFENGKCRLDEVFDQWKKGNYDARIEGGQSLNDVVQQQKEAMKIVLETEGNVLIAMHRRALVILLCWTLDIPYSKASEISPMNLELFTLQYNYESQKFIGTKDYLIRD</sequence>
<dbReference type="InterPro" id="IPR001345">
    <property type="entry name" value="PG/BPGM_mutase_AS"/>
</dbReference>
<organism evidence="1 2">
    <name type="scientific">Entamoeba nuttalli</name>
    <dbReference type="NCBI Taxonomy" id="412467"/>
    <lineage>
        <taxon>Eukaryota</taxon>
        <taxon>Amoebozoa</taxon>
        <taxon>Evosea</taxon>
        <taxon>Archamoebae</taxon>
        <taxon>Mastigamoebida</taxon>
        <taxon>Entamoebidae</taxon>
        <taxon>Entamoeba</taxon>
    </lineage>
</organism>
<dbReference type="InterPro" id="IPR050275">
    <property type="entry name" value="PGM_Phosphatase"/>
</dbReference>
<name>A0ABQ0DYX9_9EUKA</name>
<dbReference type="SMART" id="SM00855">
    <property type="entry name" value="PGAM"/>
    <property type="match status" value="1"/>
</dbReference>
<comment type="caution">
    <text evidence="1">The sequence shown here is derived from an EMBL/GenBank/DDBJ whole genome shotgun (WGS) entry which is preliminary data.</text>
</comment>
<dbReference type="EMBL" id="BAAFRS010000371">
    <property type="protein sequence ID" value="GAB1228070.1"/>
    <property type="molecule type" value="Genomic_DNA"/>
</dbReference>
<keyword evidence="2" id="KW-1185">Reference proteome</keyword>
<dbReference type="PROSITE" id="PS00175">
    <property type="entry name" value="PG_MUTASE"/>
    <property type="match status" value="1"/>
</dbReference>
<accession>A0ABQ0DYX9</accession>
<evidence type="ECO:0000313" key="2">
    <source>
        <dbReference type="Proteomes" id="UP001628156"/>
    </source>
</evidence>
<dbReference type="CDD" id="cd07067">
    <property type="entry name" value="HP_PGM_like"/>
    <property type="match status" value="1"/>
</dbReference>
<dbReference type="PANTHER" id="PTHR48100">
    <property type="entry name" value="BROAD-SPECIFICITY PHOSPHATASE YOR283W-RELATED"/>
    <property type="match status" value="1"/>
</dbReference>
<dbReference type="Gene3D" id="3.40.50.1240">
    <property type="entry name" value="Phosphoglycerate mutase-like"/>
    <property type="match status" value="1"/>
</dbReference>
<protein>
    <recommendedName>
        <fullName evidence="3">Phosphoglycerate mutase family protein</fullName>
    </recommendedName>
</protein>
<reference evidence="1 2" key="1">
    <citation type="journal article" date="2019" name="PLoS Negl. Trop. Dis.">
        <title>Whole genome sequencing of Entamoeba nuttalli reveals mammalian host-related molecular signatures and a novel octapeptide-repeat surface protein.</title>
        <authorList>
            <person name="Tanaka M."/>
            <person name="Makiuchi T."/>
            <person name="Komiyama T."/>
            <person name="Shiina T."/>
            <person name="Osaki K."/>
            <person name="Tachibana H."/>
        </authorList>
    </citation>
    <scope>NUCLEOTIDE SEQUENCE [LARGE SCALE GENOMIC DNA]</scope>
    <source>
        <strain evidence="1 2">P19-061405</strain>
    </source>
</reference>
<dbReference type="InterPro" id="IPR013078">
    <property type="entry name" value="His_Pase_superF_clade-1"/>
</dbReference>
<dbReference type="Pfam" id="PF00300">
    <property type="entry name" value="His_Phos_1"/>
    <property type="match status" value="1"/>
</dbReference>
<dbReference type="InterPro" id="IPR029033">
    <property type="entry name" value="His_PPase_superfam"/>
</dbReference>
<dbReference type="SUPFAM" id="SSF53254">
    <property type="entry name" value="Phosphoglycerate mutase-like"/>
    <property type="match status" value="1"/>
</dbReference>